<sequence length="109" mass="13080">MANKVYFFRTRRGSCPVKEFIEKQDRKSYTKIIRYIELLEEYGSYLKPPYIKKLQDKLFELRITGTTSIRIIYTVMNNGYYLLHGFIKKSQETPSRELKTALDRSREII</sequence>
<name>A0A1J4TQR1_9BACT</name>
<dbReference type="AlphaFoldDB" id="A0A1J4TQR1"/>
<dbReference type="EMBL" id="MNUY01000078">
    <property type="protein sequence ID" value="OIO12822.1"/>
    <property type="molecule type" value="Genomic_DNA"/>
</dbReference>
<organism evidence="1 2">
    <name type="scientific">Candidatus Gottesmanbacteria bacterium CG1_02_37_22</name>
    <dbReference type="NCBI Taxonomy" id="1805209"/>
    <lineage>
        <taxon>Bacteria</taxon>
        <taxon>Candidatus Gottesmaniibacteriota</taxon>
    </lineage>
</organism>
<dbReference type="STRING" id="1805209.AUJ73_04960"/>
<evidence type="ECO:0000313" key="2">
    <source>
        <dbReference type="Proteomes" id="UP000183120"/>
    </source>
</evidence>
<dbReference type="InterPro" id="IPR035093">
    <property type="entry name" value="RelE/ParE_toxin_dom_sf"/>
</dbReference>
<reference evidence="1 2" key="1">
    <citation type="journal article" date="2016" name="Environ. Microbiol.">
        <title>Genomic resolution of a cold subsurface aquifer community provides metabolic insights for novel microbes adapted to high CO concentrations.</title>
        <authorList>
            <person name="Probst A.J."/>
            <person name="Castelle C.J."/>
            <person name="Singh A."/>
            <person name="Brown C.T."/>
            <person name="Anantharaman K."/>
            <person name="Sharon I."/>
            <person name="Hug L.A."/>
            <person name="Burstein D."/>
            <person name="Emerson J.B."/>
            <person name="Thomas B.C."/>
            <person name="Banfield J.F."/>
        </authorList>
    </citation>
    <scope>NUCLEOTIDE SEQUENCE [LARGE SCALE GENOMIC DNA]</scope>
    <source>
        <strain evidence="1">CG1_02_37_22</strain>
    </source>
</reference>
<dbReference type="Pfam" id="PF05973">
    <property type="entry name" value="Gp49"/>
    <property type="match status" value="1"/>
</dbReference>
<protein>
    <recommendedName>
        <fullName evidence="3">Addiction module toxin RelE</fullName>
    </recommendedName>
</protein>
<dbReference type="InterPro" id="IPR009241">
    <property type="entry name" value="HigB-like"/>
</dbReference>
<comment type="caution">
    <text evidence="1">The sequence shown here is derived from an EMBL/GenBank/DDBJ whole genome shotgun (WGS) entry which is preliminary data.</text>
</comment>
<proteinExistence type="predicted"/>
<evidence type="ECO:0000313" key="1">
    <source>
        <dbReference type="EMBL" id="OIO12822.1"/>
    </source>
</evidence>
<accession>A0A1J4TQR1</accession>
<dbReference type="SUPFAM" id="SSF143011">
    <property type="entry name" value="RelE-like"/>
    <property type="match status" value="1"/>
</dbReference>
<evidence type="ECO:0008006" key="3">
    <source>
        <dbReference type="Google" id="ProtNLM"/>
    </source>
</evidence>
<gene>
    <name evidence="1" type="ORF">AUJ73_04960</name>
</gene>
<dbReference type="Proteomes" id="UP000183120">
    <property type="component" value="Unassembled WGS sequence"/>
</dbReference>